<dbReference type="InterPro" id="IPR006597">
    <property type="entry name" value="Sel1-like"/>
</dbReference>
<feature type="signal peptide" evidence="3">
    <location>
        <begin position="1"/>
        <end position="25"/>
    </location>
</feature>
<dbReference type="RefSeq" id="WP_111346190.1">
    <property type="nucleotide sequence ID" value="NZ_QLII01000001.1"/>
</dbReference>
<keyword evidence="5" id="KW-1185">Reference proteome</keyword>
<dbReference type="SMART" id="SM00028">
    <property type="entry name" value="TPR"/>
    <property type="match status" value="5"/>
</dbReference>
<accession>A0A327NMC0</accession>
<dbReference type="PANTHER" id="PTHR12558:SF13">
    <property type="entry name" value="CELL DIVISION CYCLE PROTEIN 27 HOMOLOG"/>
    <property type="match status" value="1"/>
</dbReference>
<dbReference type="Proteomes" id="UP000249016">
    <property type="component" value="Unassembled WGS sequence"/>
</dbReference>
<dbReference type="EMBL" id="QLII01000001">
    <property type="protein sequence ID" value="RAI76490.1"/>
    <property type="molecule type" value="Genomic_DNA"/>
</dbReference>
<evidence type="ECO:0000256" key="2">
    <source>
        <dbReference type="SAM" id="MobiDB-lite"/>
    </source>
</evidence>
<dbReference type="Pfam" id="PF13174">
    <property type="entry name" value="TPR_6"/>
    <property type="match status" value="1"/>
</dbReference>
<dbReference type="SUPFAM" id="SSF48452">
    <property type="entry name" value="TPR-like"/>
    <property type="match status" value="2"/>
</dbReference>
<feature type="region of interest" description="Disordered" evidence="2">
    <location>
        <begin position="556"/>
        <end position="591"/>
    </location>
</feature>
<evidence type="ECO:0000256" key="3">
    <source>
        <dbReference type="SAM" id="SignalP"/>
    </source>
</evidence>
<dbReference type="Gene3D" id="1.25.40.10">
    <property type="entry name" value="Tetratricopeptide repeat domain"/>
    <property type="match status" value="3"/>
</dbReference>
<feature type="repeat" description="TPR" evidence="1">
    <location>
        <begin position="522"/>
        <end position="555"/>
    </location>
</feature>
<dbReference type="InterPro" id="IPR011990">
    <property type="entry name" value="TPR-like_helical_dom_sf"/>
</dbReference>
<dbReference type="InterPro" id="IPR019734">
    <property type="entry name" value="TPR_rpt"/>
</dbReference>
<dbReference type="PANTHER" id="PTHR12558">
    <property type="entry name" value="CELL DIVISION CYCLE 16,23,27"/>
    <property type="match status" value="1"/>
</dbReference>
<feature type="repeat" description="TPR" evidence="1">
    <location>
        <begin position="200"/>
        <end position="233"/>
    </location>
</feature>
<dbReference type="Pfam" id="PF13181">
    <property type="entry name" value="TPR_8"/>
    <property type="match status" value="3"/>
</dbReference>
<dbReference type="PROSITE" id="PS50005">
    <property type="entry name" value="TPR"/>
    <property type="match status" value="4"/>
</dbReference>
<name>A0A327NMC0_9BACT</name>
<dbReference type="OrthoDB" id="638548at2"/>
<dbReference type="AlphaFoldDB" id="A0A327NMC0"/>
<keyword evidence="3" id="KW-0732">Signal</keyword>
<gene>
    <name evidence="4" type="ORF">HMF3257_24210</name>
</gene>
<keyword evidence="1" id="KW-0802">TPR repeat</keyword>
<evidence type="ECO:0000313" key="5">
    <source>
        <dbReference type="Proteomes" id="UP000249016"/>
    </source>
</evidence>
<reference evidence="4 5" key="1">
    <citation type="submission" date="2018-06" db="EMBL/GenBank/DDBJ databases">
        <title>Spirosoma sp. HMF3257 Genome sequencing and assembly.</title>
        <authorList>
            <person name="Kang H."/>
            <person name="Cha I."/>
            <person name="Kim H."/>
            <person name="Kang J."/>
            <person name="Joh K."/>
        </authorList>
    </citation>
    <scope>NUCLEOTIDE SEQUENCE [LARGE SCALE GENOMIC DNA]</scope>
    <source>
        <strain evidence="4 5">HMF3257</strain>
    </source>
</reference>
<comment type="caution">
    <text evidence="4">The sequence shown here is derived from an EMBL/GenBank/DDBJ whole genome shotgun (WGS) entry which is preliminary data.</text>
</comment>
<feature type="repeat" description="TPR" evidence="1">
    <location>
        <begin position="374"/>
        <end position="407"/>
    </location>
</feature>
<dbReference type="PROSITE" id="PS50293">
    <property type="entry name" value="TPR_REGION"/>
    <property type="match status" value="1"/>
</dbReference>
<evidence type="ECO:0000313" key="4">
    <source>
        <dbReference type="EMBL" id="RAI76490.1"/>
    </source>
</evidence>
<proteinExistence type="predicted"/>
<evidence type="ECO:0008006" key="6">
    <source>
        <dbReference type="Google" id="ProtNLM"/>
    </source>
</evidence>
<feature type="repeat" description="TPR" evidence="1">
    <location>
        <begin position="57"/>
        <end position="90"/>
    </location>
</feature>
<protein>
    <recommendedName>
        <fullName evidence="6">Tetratricopeptide repeat protein</fullName>
    </recommendedName>
</protein>
<feature type="compositionally biased region" description="Low complexity" evidence="2">
    <location>
        <begin position="573"/>
        <end position="582"/>
    </location>
</feature>
<sequence length="591" mass="65790">MMNNQKQSLLTILFVGATITTPLVAQDLQTALKDVEAERYTKAEQTLTQLATSSPTAENQFYLGYYYLRSGQPDKAKAVFEKGANADPKNQLNNVGLAGVALAKKDRSTAKSLIDNAVAQTKSKDEAVLIRSGEMYTLSDQTNDPAEALRLLTLAQEKDKKGEHKDEIEMLMGDAYFLKNDGGNAITKYENALAAKPNLAEANYKIGRLYLRGKNYKEAQSYFNKAIQSDPEFAPTYRALADALANSRAYKSAASNYELFIQKSGTTDPELLLDVARYKFLAQDFQGAVTYLDQLKGKINNPIIDRMYGWAYSALGKNQESVEALNRFISTAPQKVMVDDYKYLGRAQAKLGTPEGDSLGIMNLEKAAPMDTTENLYREIAKTYYDDKKYDKAAAYYAKTIKNDKKPQNNDYLWLGLANYQYAPRVGRDSTVAVMDTAQIRQVKQQYYLRADSAFAQMAQKIEADGKKYPLAYYYRAGANYYAYPKEQEKAASLAGPLYEKFIEQAMAPDSSDKTDYKRYLITSYKALAGFALLKKDDAKAKEYFDKVLALDPNDESVKKALEGPKPAPTPAKPTTSPATKAPAKKKVAGK</sequence>
<dbReference type="SMART" id="SM00671">
    <property type="entry name" value="SEL1"/>
    <property type="match status" value="3"/>
</dbReference>
<evidence type="ECO:0000256" key="1">
    <source>
        <dbReference type="PROSITE-ProRule" id="PRU00339"/>
    </source>
</evidence>
<feature type="chain" id="PRO_5016294538" description="Tetratricopeptide repeat protein" evidence="3">
    <location>
        <begin position="26"/>
        <end position="591"/>
    </location>
</feature>
<organism evidence="4 5">
    <name type="scientific">Spirosoma telluris</name>
    <dbReference type="NCBI Taxonomy" id="2183553"/>
    <lineage>
        <taxon>Bacteria</taxon>
        <taxon>Pseudomonadati</taxon>
        <taxon>Bacteroidota</taxon>
        <taxon>Cytophagia</taxon>
        <taxon>Cytophagales</taxon>
        <taxon>Cytophagaceae</taxon>
        <taxon>Spirosoma</taxon>
    </lineage>
</organism>